<dbReference type="Gene3D" id="3.90.226.10">
    <property type="entry name" value="2-enoyl-CoA Hydratase, Chain A, domain 1"/>
    <property type="match status" value="1"/>
</dbReference>
<dbReference type="CDD" id="cd06558">
    <property type="entry name" value="crotonase-like"/>
    <property type="match status" value="1"/>
</dbReference>
<dbReference type="InterPro" id="IPR001753">
    <property type="entry name" value="Enoyl-CoA_hydra/iso"/>
</dbReference>
<evidence type="ECO:0000256" key="2">
    <source>
        <dbReference type="RuleBase" id="RU003707"/>
    </source>
</evidence>
<dbReference type="Pfam" id="PF00378">
    <property type="entry name" value="ECH_1"/>
    <property type="match status" value="1"/>
</dbReference>
<dbReference type="InterPro" id="IPR018376">
    <property type="entry name" value="Enoyl-CoA_hyd/isom_CS"/>
</dbReference>
<dbReference type="AlphaFoldDB" id="A0A927LC27"/>
<dbReference type="PANTHER" id="PTHR43802">
    <property type="entry name" value="ENOYL-COA HYDRATASE"/>
    <property type="match status" value="1"/>
</dbReference>
<proteinExistence type="inferred from homology"/>
<accession>A0A927LC27</accession>
<dbReference type="GO" id="GO:0003824">
    <property type="term" value="F:catalytic activity"/>
    <property type="evidence" value="ECO:0007669"/>
    <property type="project" value="InterPro"/>
</dbReference>
<dbReference type="GeneID" id="79935980"/>
<gene>
    <name evidence="3" type="ORF">IHE70_38725</name>
</gene>
<evidence type="ECO:0000256" key="1">
    <source>
        <dbReference type="ARBA" id="ARBA00005254"/>
    </source>
</evidence>
<comment type="caution">
    <text evidence="3">The sequence shown here is derived from an EMBL/GenBank/DDBJ whole genome shotgun (WGS) entry which is preliminary data.</text>
</comment>
<dbReference type="RefSeq" id="WP_086804233.1">
    <property type="nucleotide sequence ID" value="NZ_CP119182.1"/>
</dbReference>
<dbReference type="PANTHER" id="PTHR43802:SF1">
    <property type="entry name" value="IP11341P-RELATED"/>
    <property type="match status" value="1"/>
</dbReference>
<name>A0A927LC27_9ACTN</name>
<dbReference type="InterPro" id="IPR029045">
    <property type="entry name" value="ClpP/crotonase-like_dom_sf"/>
</dbReference>
<dbReference type="SUPFAM" id="SSF52096">
    <property type="entry name" value="ClpP/crotonase"/>
    <property type="match status" value="1"/>
</dbReference>
<comment type="similarity">
    <text evidence="1 2">Belongs to the enoyl-CoA hydratase/isomerase family.</text>
</comment>
<protein>
    <submittedName>
        <fullName evidence="3">Enoyl-CoA hydratase/isomerase family protein</fullName>
    </submittedName>
</protein>
<dbReference type="PROSITE" id="PS00166">
    <property type="entry name" value="ENOYL_COA_HYDRATASE"/>
    <property type="match status" value="1"/>
</dbReference>
<evidence type="ECO:0000313" key="3">
    <source>
        <dbReference type="EMBL" id="MBD9729019.1"/>
    </source>
</evidence>
<dbReference type="Proteomes" id="UP000661025">
    <property type="component" value="Unassembled WGS sequence"/>
</dbReference>
<evidence type="ECO:0000313" key="4">
    <source>
        <dbReference type="Proteomes" id="UP000661025"/>
    </source>
</evidence>
<sequence>MTGTEPLLVEQRGPVRWLSLNRPERRNALNATLIEALDKQITSAEVDPATAVVAVAGRGPSFCAGGDFHQFLELHDRGDNPVGFLTDVSACFSRIAASPKPWVAVLHGHAVAGGLELALACDVVVAADTTLIGDGHLQRRLVPAGGSSVRLPDAVGRGLSRWLLLTGELLPANAFAHTGWIHAIVPEADLDATATRVCHTLADRHGPAQQRLKALLHRIDGMDPEQALREELAFFADNWPASEVADALRAFLASHTTKVPTTAAPTTKADHT</sequence>
<reference evidence="3" key="1">
    <citation type="submission" date="2020-09" db="EMBL/GenBank/DDBJ databases">
        <title>Streptomyces canutascabiei sp. nov., which causes potato common scab and is distributed across the world.</title>
        <authorList>
            <person name="Nguyen H.P."/>
            <person name="Weisberg A.J."/>
            <person name="Chang J.H."/>
            <person name="Clarke C.R."/>
        </authorList>
    </citation>
    <scope>NUCLEOTIDE SEQUENCE</scope>
    <source>
        <strain evidence="3">ID-01-6.2a</strain>
    </source>
</reference>
<dbReference type="EMBL" id="JACYXT010000022">
    <property type="protein sequence ID" value="MBD9729019.1"/>
    <property type="molecule type" value="Genomic_DNA"/>
</dbReference>
<organism evidence="3 4">
    <name type="scientific">Streptomyces caniscabiei</name>
    <dbReference type="NCBI Taxonomy" id="2746961"/>
    <lineage>
        <taxon>Bacteria</taxon>
        <taxon>Bacillati</taxon>
        <taxon>Actinomycetota</taxon>
        <taxon>Actinomycetes</taxon>
        <taxon>Kitasatosporales</taxon>
        <taxon>Streptomycetaceae</taxon>
        <taxon>Streptomyces</taxon>
    </lineage>
</organism>